<reference evidence="1 2" key="1">
    <citation type="submission" date="2019-06" db="EMBL/GenBank/DDBJ databases">
        <title>Desulfobotulus mexicanus sp. nov., a novel sulfate-reducing bacterium isolated from the sediment of an alkaline crater lake in Mexico.</title>
        <authorList>
            <person name="Hirschler-Rea A."/>
        </authorList>
    </citation>
    <scope>NUCLEOTIDE SEQUENCE [LARGE SCALE GENOMIC DNA]</scope>
    <source>
        <strain evidence="1 2">PAR22N</strain>
    </source>
</reference>
<evidence type="ECO:0000313" key="2">
    <source>
        <dbReference type="Proteomes" id="UP000321899"/>
    </source>
</evidence>
<dbReference type="Pfam" id="PF10974">
    <property type="entry name" value="DUF2804"/>
    <property type="match status" value="1"/>
</dbReference>
<comment type="caution">
    <text evidence="1">The sequence shown here is derived from an EMBL/GenBank/DDBJ whole genome shotgun (WGS) entry which is preliminary data.</text>
</comment>
<name>A0A5S5ME02_9BACT</name>
<proteinExistence type="predicted"/>
<protein>
    <submittedName>
        <fullName evidence="1">DUF2804 domain-containing protein</fullName>
    </submittedName>
</protein>
<gene>
    <name evidence="1" type="ORF">FIM25_12320</name>
</gene>
<accession>A0A5S5ME02</accession>
<dbReference type="OrthoDB" id="5413160at2"/>
<dbReference type="EMBL" id="VDMB01000017">
    <property type="protein sequence ID" value="TYT73943.1"/>
    <property type="molecule type" value="Genomic_DNA"/>
</dbReference>
<dbReference type="PANTHER" id="PTHR35868">
    <property type="entry name" value="DUF2804 DOMAIN-CONTAINING PROTEIN-RELATED"/>
    <property type="match status" value="1"/>
</dbReference>
<dbReference type="Proteomes" id="UP000321899">
    <property type="component" value="Unassembled WGS sequence"/>
</dbReference>
<organism evidence="1 2">
    <name type="scientific">Desulfobotulus mexicanus</name>
    <dbReference type="NCBI Taxonomy" id="2586642"/>
    <lineage>
        <taxon>Bacteria</taxon>
        <taxon>Pseudomonadati</taxon>
        <taxon>Thermodesulfobacteriota</taxon>
        <taxon>Desulfobacteria</taxon>
        <taxon>Desulfobacterales</taxon>
        <taxon>Desulfobacteraceae</taxon>
        <taxon>Desulfobotulus</taxon>
    </lineage>
</organism>
<evidence type="ECO:0000313" key="1">
    <source>
        <dbReference type="EMBL" id="TYT73943.1"/>
    </source>
</evidence>
<dbReference type="PANTHER" id="PTHR35868:SF4">
    <property type="entry name" value="DUF2804 DOMAIN-CONTAINING PROTEIN"/>
    <property type="match status" value="1"/>
</dbReference>
<sequence length="329" mass="37201">MPTPIICKKTGRPVYGHHGGPVTINRKDFRLLSAMGKAVPGWLPRLKYRQFMFFGISDQDFFAGVALADLNFAQQAFFYVRPATSQPWVNASAMSLLPANSMDPESEFPDFFFQKSGLTLRFQKNLLEAKYKDAHLQILLGESPSPLRLCTRTGWRGWTFTRKAASIPASGSFRCRDVHKDLSQESCRALTDRTCGILRRETFWNWAAATGILADGQEFGMNLAWGVNETGFTENRIWINGQPLNLGPVIFKVPEKRSSDPWQIHSEDKSLCLIFQPSWTKSQRVNAGLIATDFIQNTGIFSGKIQIRGDSPLILSDMPGWTEDHYVRW</sequence>
<dbReference type="InterPro" id="IPR021243">
    <property type="entry name" value="DUF2804"/>
</dbReference>
<dbReference type="AlphaFoldDB" id="A0A5S5ME02"/>
<keyword evidence="2" id="KW-1185">Reference proteome</keyword>
<dbReference type="RefSeq" id="WP_139449769.1">
    <property type="nucleotide sequence ID" value="NZ_VDMB01000017.1"/>
</dbReference>